<comment type="caution">
    <text evidence="10">The sequence shown here is derived from an EMBL/GenBank/DDBJ whole genome shotgun (WGS) entry which is preliminary data.</text>
</comment>
<accession>A0A523WD74</accession>
<evidence type="ECO:0000256" key="1">
    <source>
        <dbReference type="ARBA" id="ARBA00004651"/>
    </source>
</evidence>
<keyword evidence="7 8" id="KW-0472">Membrane</keyword>
<dbReference type="InterPro" id="IPR043429">
    <property type="entry name" value="ArtM/GltK/GlnP/TcyL/YhdX-like"/>
</dbReference>
<keyword evidence="2 8" id="KW-0813">Transport</keyword>
<dbReference type="InterPro" id="IPR035906">
    <property type="entry name" value="MetI-like_sf"/>
</dbReference>
<dbReference type="Proteomes" id="UP000319130">
    <property type="component" value="Unassembled WGS sequence"/>
</dbReference>
<sequence length="215" mass="24187">MDWGVIPRNLTFLMGGLGVTFQLAVFALGGGFALGIVLGLCRISSRRWIYYPATIFINTLRSIPLLIVIFWFYFALPIMFKVPLTAFQSAVISFIIFESTYFAEIIRAGIQAVPTGQVSAGYSTGLTYFRTMRHIVVPQALRNMVPALVTQSIVIFQDTSLAYIIGVKEFLRRTSLVDAREIRTVELYVFAALVYFVICFIGSSISRRLERRQLG</sequence>
<dbReference type="Gene3D" id="1.10.3720.10">
    <property type="entry name" value="MetI-like"/>
    <property type="match status" value="1"/>
</dbReference>
<keyword evidence="4 8" id="KW-0812">Transmembrane</keyword>
<evidence type="ECO:0000259" key="9">
    <source>
        <dbReference type="PROSITE" id="PS50928"/>
    </source>
</evidence>
<dbReference type="PANTHER" id="PTHR30614">
    <property type="entry name" value="MEMBRANE COMPONENT OF AMINO ACID ABC TRANSPORTER"/>
    <property type="match status" value="1"/>
</dbReference>
<keyword evidence="3" id="KW-1003">Cell membrane</keyword>
<evidence type="ECO:0000256" key="4">
    <source>
        <dbReference type="ARBA" id="ARBA00022692"/>
    </source>
</evidence>
<feature type="transmembrane region" description="Helical" evidence="8">
    <location>
        <begin position="185"/>
        <end position="205"/>
    </location>
</feature>
<feature type="transmembrane region" description="Helical" evidence="8">
    <location>
        <begin position="12"/>
        <end position="41"/>
    </location>
</feature>
<dbReference type="AlphaFoldDB" id="A0A523WD74"/>
<reference evidence="10 11" key="1">
    <citation type="submission" date="2019-03" db="EMBL/GenBank/DDBJ databases">
        <title>Metabolic potential of uncultured bacteria and archaea associated with petroleum seepage in deep-sea sediments.</title>
        <authorList>
            <person name="Dong X."/>
            <person name="Hubert C."/>
        </authorList>
    </citation>
    <scope>NUCLEOTIDE SEQUENCE [LARGE SCALE GENOMIC DNA]</scope>
    <source>
        <strain evidence="10">E29_bin52</strain>
    </source>
</reference>
<dbReference type="EMBL" id="SOIZ01000016">
    <property type="protein sequence ID" value="TET64980.1"/>
    <property type="molecule type" value="Genomic_DNA"/>
</dbReference>
<feature type="domain" description="ABC transmembrane type-1" evidence="9">
    <location>
        <begin position="17"/>
        <end position="206"/>
    </location>
</feature>
<evidence type="ECO:0000313" key="11">
    <source>
        <dbReference type="Proteomes" id="UP000319130"/>
    </source>
</evidence>
<feature type="transmembrane region" description="Helical" evidence="8">
    <location>
        <begin position="78"/>
        <end position="97"/>
    </location>
</feature>
<dbReference type="InterPro" id="IPR010065">
    <property type="entry name" value="AA_ABC_transptr_permease_3TM"/>
</dbReference>
<dbReference type="NCBIfam" id="TIGR01726">
    <property type="entry name" value="HEQRo_perm_3TM"/>
    <property type="match status" value="1"/>
</dbReference>
<dbReference type="CDD" id="cd06261">
    <property type="entry name" value="TM_PBP2"/>
    <property type="match status" value="1"/>
</dbReference>
<dbReference type="GO" id="GO:0022857">
    <property type="term" value="F:transmembrane transporter activity"/>
    <property type="evidence" value="ECO:0007669"/>
    <property type="project" value="InterPro"/>
</dbReference>
<evidence type="ECO:0000256" key="7">
    <source>
        <dbReference type="ARBA" id="ARBA00023136"/>
    </source>
</evidence>
<dbReference type="GO" id="GO:0006865">
    <property type="term" value="P:amino acid transport"/>
    <property type="evidence" value="ECO:0007669"/>
    <property type="project" value="UniProtKB-KW"/>
</dbReference>
<keyword evidence="6 8" id="KW-1133">Transmembrane helix</keyword>
<feature type="transmembrane region" description="Helical" evidence="8">
    <location>
        <begin position="48"/>
        <end position="72"/>
    </location>
</feature>
<dbReference type="PANTHER" id="PTHR30614:SF1">
    <property type="entry name" value="GLUTAMATE_ASPARTATE IMPORT PERMEASE PROTEIN GLTK"/>
    <property type="match status" value="1"/>
</dbReference>
<dbReference type="SUPFAM" id="SSF161098">
    <property type="entry name" value="MetI-like"/>
    <property type="match status" value="1"/>
</dbReference>
<evidence type="ECO:0000256" key="6">
    <source>
        <dbReference type="ARBA" id="ARBA00022989"/>
    </source>
</evidence>
<dbReference type="PROSITE" id="PS50928">
    <property type="entry name" value="ABC_TM1"/>
    <property type="match status" value="1"/>
</dbReference>
<feature type="transmembrane region" description="Helical" evidence="8">
    <location>
        <begin position="140"/>
        <end position="165"/>
    </location>
</feature>
<dbReference type="FunFam" id="1.10.3720.10:FF:000006">
    <property type="entry name" value="Glutamate/aspartate ABC transporter, permease protein GltK"/>
    <property type="match status" value="1"/>
</dbReference>
<keyword evidence="5" id="KW-0029">Amino-acid transport</keyword>
<evidence type="ECO:0000256" key="5">
    <source>
        <dbReference type="ARBA" id="ARBA00022970"/>
    </source>
</evidence>
<comment type="subcellular location">
    <subcellularLocation>
        <location evidence="1 8">Cell membrane</location>
        <topology evidence="1 8">Multi-pass membrane protein</topology>
    </subcellularLocation>
</comment>
<name>A0A523WD74_UNCAE</name>
<comment type="similarity">
    <text evidence="8">Belongs to the binding-protein-dependent transport system permease family.</text>
</comment>
<evidence type="ECO:0000256" key="2">
    <source>
        <dbReference type="ARBA" id="ARBA00022448"/>
    </source>
</evidence>
<dbReference type="Pfam" id="PF00528">
    <property type="entry name" value="BPD_transp_1"/>
    <property type="match status" value="1"/>
</dbReference>
<organism evidence="10 11">
    <name type="scientific">Aerophobetes bacterium</name>
    <dbReference type="NCBI Taxonomy" id="2030807"/>
    <lineage>
        <taxon>Bacteria</taxon>
        <taxon>Candidatus Aerophobota</taxon>
    </lineage>
</organism>
<gene>
    <name evidence="10" type="ORF">E3J48_00345</name>
</gene>
<dbReference type="GO" id="GO:0043190">
    <property type="term" value="C:ATP-binding cassette (ABC) transporter complex"/>
    <property type="evidence" value="ECO:0007669"/>
    <property type="project" value="InterPro"/>
</dbReference>
<proteinExistence type="inferred from homology"/>
<evidence type="ECO:0000256" key="8">
    <source>
        <dbReference type="RuleBase" id="RU363032"/>
    </source>
</evidence>
<evidence type="ECO:0000256" key="3">
    <source>
        <dbReference type="ARBA" id="ARBA00022475"/>
    </source>
</evidence>
<dbReference type="InterPro" id="IPR000515">
    <property type="entry name" value="MetI-like"/>
</dbReference>
<protein>
    <submittedName>
        <fullName evidence="10">Amino acid ABC transporter permease</fullName>
    </submittedName>
</protein>
<evidence type="ECO:0000313" key="10">
    <source>
        <dbReference type="EMBL" id="TET64980.1"/>
    </source>
</evidence>